<proteinExistence type="predicted"/>
<sequence>SGKKIDTEARPDYAKVKKLTIDWNK</sequence>
<comment type="caution">
    <text evidence="1">The sequence shown here is derived from an EMBL/GenBank/DDBJ whole genome shotgun (WGS) entry which is preliminary data.</text>
</comment>
<protein>
    <submittedName>
        <fullName evidence="1">Uncharacterized protein</fullName>
    </submittedName>
</protein>
<gene>
    <name evidence="1" type="ORF">LCGC14_2840940</name>
</gene>
<accession>A0A0F9B2C1</accession>
<evidence type="ECO:0000313" key="1">
    <source>
        <dbReference type="EMBL" id="KKK78701.1"/>
    </source>
</evidence>
<dbReference type="EMBL" id="LAZR01054373">
    <property type="protein sequence ID" value="KKK78701.1"/>
    <property type="molecule type" value="Genomic_DNA"/>
</dbReference>
<dbReference type="AlphaFoldDB" id="A0A0F9B2C1"/>
<feature type="non-terminal residue" evidence="1">
    <location>
        <position position="1"/>
    </location>
</feature>
<name>A0A0F9B2C1_9ZZZZ</name>
<organism evidence="1">
    <name type="scientific">marine sediment metagenome</name>
    <dbReference type="NCBI Taxonomy" id="412755"/>
    <lineage>
        <taxon>unclassified sequences</taxon>
        <taxon>metagenomes</taxon>
        <taxon>ecological metagenomes</taxon>
    </lineage>
</organism>
<reference evidence="1" key="1">
    <citation type="journal article" date="2015" name="Nature">
        <title>Complex archaea that bridge the gap between prokaryotes and eukaryotes.</title>
        <authorList>
            <person name="Spang A."/>
            <person name="Saw J.H."/>
            <person name="Jorgensen S.L."/>
            <person name="Zaremba-Niedzwiedzka K."/>
            <person name="Martijn J."/>
            <person name="Lind A.E."/>
            <person name="van Eijk R."/>
            <person name="Schleper C."/>
            <person name="Guy L."/>
            <person name="Ettema T.J."/>
        </authorList>
    </citation>
    <scope>NUCLEOTIDE SEQUENCE</scope>
</reference>